<gene>
    <name evidence="3" type="ORF">OCK74_02085</name>
</gene>
<evidence type="ECO:0000256" key="1">
    <source>
        <dbReference type="SAM" id="SignalP"/>
    </source>
</evidence>
<dbReference type="RefSeq" id="WP_279295325.1">
    <property type="nucleotide sequence ID" value="NZ_JAOTIF010000001.1"/>
</dbReference>
<dbReference type="InterPro" id="IPR026444">
    <property type="entry name" value="Secre_tail"/>
</dbReference>
<protein>
    <submittedName>
        <fullName evidence="3">T9SS type A sorting domain-containing protein</fullName>
    </submittedName>
</protein>
<feature type="chain" id="PRO_5040777016" evidence="1">
    <location>
        <begin position="19"/>
        <end position="646"/>
    </location>
</feature>
<name>A0A9X3B6D7_9BACT</name>
<evidence type="ECO:0000313" key="4">
    <source>
        <dbReference type="Proteomes" id="UP001155483"/>
    </source>
</evidence>
<accession>A0A9X3B6D7</accession>
<reference evidence="3" key="1">
    <citation type="submission" date="2022-09" db="EMBL/GenBank/DDBJ databases">
        <authorList>
            <person name="Yuan C."/>
            <person name="Ke Z."/>
        </authorList>
    </citation>
    <scope>NUCLEOTIDE SEQUENCE</scope>
    <source>
        <strain evidence="3">LB-8</strain>
    </source>
</reference>
<reference evidence="3" key="2">
    <citation type="submission" date="2023-04" db="EMBL/GenBank/DDBJ databases">
        <title>Paracnuella aquatica gen. nov., sp. nov., a member of the family Chitinophagaceae isolated from a hot spring.</title>
        <authorList>
            <person name="Wang C."/>
        </authorList>
    </citation>
    <scope>NUCLEOTIDE SEQUENCE</scope>
    <source>
        <strain evidence="3">LB-8</strain>
    </source>
</reference>
<evidence type="ECO:0000313" key="3">
    <source>
        <dbReference type="EMBL" id="MCU7547880.1"/>
    </source>
</evidence>
<dbReference type="NCBIfam" id="NF041518">
    <property type="entry name" value="choice_anch_Q"/>
    <property type="match status" value="1"/>
</dbReference>
<dbReference type="InterPro" id="IPR012334">
    <property type="entry name" value="Pectin_lyas_fold"/>
</dbReference>
<dbReference type="Proteomes" id="UP001155483">
    <property type="component" value="Unassembled WGS sequence"/>
</dbReference>
<dbReference type="SUPFAM" id="SSF51126">
    <property type="entry name" value="Pectin lyase-like"/>
    <property type="match status" value="1"/>
</dbReference>
<feature type="domain" description="Secretion system C-terminal sorting" evidence="2">
    <location>
        <begin position="573"/>
        <end position="643"/>
    </location>
</feature>
<keyword evidence="4" id="KW-1185">Reference proteome</keyword>
<keyword evidence="1" id="KW-0732">Signal</keyword>
<dbReference type="Pfam" id="PF18962">
    <property type="entry name" value="Por_Secre_tail"/>
    <property type="match status" value="1"/>
</dbReference>
<dbReference type="NCBIfam" id="TIGR04183">
    <property type="entry name" value="Por_Secre_tail"/>
    <property type="match status" value="1"/>
</dbReference>
<proteinExistence type="predicted"/>
<organism evidence="3 4">
    <name type="scientific">Paraflavisolibacter caeni</name>
    <dbReference type="NCBI Taxonomy" id="2982496"/>
    <lineage>
        <taxon>Bacteria</taxon>
        <taxon>Pseudomonadati</taxon>
        <taxon>Bacteroidota</taxon>
        <taxon>Chitinophagia</taxon>
        <taxon>Chitinophagales</taxon>
        <taxon>Chitinophagaceae</taxon>
        <taxon>Paraflavisolibacter</taxon>
    </lineage>
</organism>
<dbReference type="Gene3D" id="2.160.20.10">
    <property type="entry name" value="Single-stranded right-handed beta-helix, Pectin lyase-like"/>
    <property type="match status" value="1"/>
</dbReference>
<comment type="caution">
    <text evidence="3">The sequence shown here is derived from an EMBL/GenBank/DDBJ whole genome shotgun (WGS) entry which is preliminary data.</text>
</comment>
<feature type="signal peptide" evidence="1">
    <location>
        <begin position="1"/>
        <end position="18"/>
    </location>
</feature>
<dbReference type="InterPro" id="IPR011050">
    <property type="entry name" value="Pectin_lyase_fold/virulence"/>
</dbReference>
<dbReference type="AlphaFoldDB" id="A0A9X3B6D7"/>
<dbReference type="EMBL" id="JAOTIF010000001">
    <property type="protein sequence ID" value="MCU7547880.1"/>
    <property type="molecule type" value="Genomic_DNA"/>
</dbReference>
<sequence length="646" mass="66255">MKKMITALCLLFSLNALSQTTYFVNDNASGVNNGSSWTDAFTKLQDALTAAVSGDQIWVAAGIYYPDEGVGLTNNNRSHSFHLKDGVAIYGGFAGTETLLNERNVTTNVSTLSGDIDQNDLAPGGGNNNNALNVVQSSSVGNSALLDGFTITGGNANSFPDNFGGGMSNSSSSPSLVNCSFSGNLAGLSGGGIYNTSSSPILTNCSFSGNIAFINGGGIFNNANSSPVLTNCSFSENGADVGGAIRNDNSSAPSLTNCSFSGNTAGSSGGGIANSFSAPSLTNCSFSGNTAGPSGGGGIYNFFSSPTFTNCSFSGNMASGSGFGGGGIANDNSSPTLINCILWGNTVDQILDAGGSTVVTYSIVQGGVPGTGNLDQDPLFVDAANGDLHLQTGSPAIDAGLNSANSTTVDLDGNPRIVNGTIDMGVFEFLSTTAPLVITSVTATPASLWPPNHEMKEVQVTVVTSGGNGNTNCQITAVSSNEPQSEGAKDDLSHDWLITSPDKVLLRAERNGNGNGRIYTLTVTCTDVGGSSASKTVTVIVPHDQGHKADIAQSERSEAISEEAGALHITASPNPSTHSFNLTISGGNEQESIWLRVINTHGKVVEQRQNIKSGETLQIGQGYATGMYIIEIQQGGERRTIKVVKQ</sequence>
<dbReference type="InterPro" id="IPR059226">
    <property type="entry name" value="Choice_anch_Q_dom"/>
</dbReference>
<evidence type="ECO:0000259" key="2">
    <source>
        <dbReference type="Pfam" id="PF18962"/>
    </source>
</evidence>